<protein>
    <submittedName>
        <fullName evidence="1">Uncharacterized protein</fullName>
    </submittedName>
</protein>
<dbReference type="EMBL" id="JACEGQ020000006">
    <property type="protein sequence ID" value="KAH8505910.1"/>
    <property type="molecule type" value="Genomic_DNA"/>
</dbReference>
<keyword evidence="2" id="KW-1185">Reference proteome</keyword>
<evidence type="ECO:0000313" key="1">
    <source>
        <dbReference type="EMBL" id="KAH8505910.1"/>
    </source>
</evidence>
<name>A0A8T2YLD0_POPDE</name>
<accession>A0A8T2YLD0</accession>
<feature type="non-terminal residue" evidence="1">
    <location>
        <position position="1"/>
    </location>
</feature>
<reference evidence="1" key="1">
    <citation type="journal article" date="2021" name="J. Hered.">
        <title>Genome Assembly of Salicaceae Populus deltoides (Eastern Cottonwood) I-69 Based on Nanopore Sequencing and Hi-C Technologies.</title>
        <authorList>
            <person name="Bai S."/>
            <person name="Wu H."/>
            <person name="Zhang J."/>
            <person name="Pan Z."/>
            <person name="Zhao W."/>
            <person name="Li Z."/>
            <person name="Tong C."/>
        </authorList>
    </citation>
    <scope>NUCLEOTIDE SEQUENCE</scope>
    <source>
        <tissue evidence="1">Leaf</tissue>
    </source>
</reference>
<proteinExistence type="predicted"/>
<dbReference type="Proteomes" id="UP000807159">
    <property type="component" value="Chromosome 6"/>
</dbReference>
<gene>
    <name evidence="1" type="ORF">H0E87_012929</name>
</gene>
<organism evidence="1 2">
    <name type="scientific">Populus deltoides</name>
    <name type="common">Eastern poplar</name>
    <name type="synonym">Eastern cottonwood</name>
    <dbReference type="NCBI Taxonomy" id="3696"/>
    <lineage>
        <taxon>Eukaryota</taxon>
        <taxon>Viridiplantae</taxon>
        <taxon>Streptophyta</taxon>
        <taxon>Embryophyta</taxon>
        <taxon>Tracheophyta</taxon>
        <taxon>Spermatophyta</taxon>
        <taxon>Magnoliopsida</taxon>
        <taxon>eudicotyledons</taxon>
        <taxon>Gunneridae</taxon>
        <taxon>Pentapetalae</taxon>
        <taxon>rosids</taxon>
        <taxon>fabids</taxon>
        <taxon>Malpighiales</taxon>
        <taxon>Salicaceae</taxon>
        <taxon>Saliceae</taxon>
        <taxon>Populus</taxon>
    </lineage>
</organism>
<dbReference type="AlphaFoldDB" id="A0A8T2YLD0"/>
<comment type="caution">
    <text evidence="1">The sequence shown here is derived from an EMBL/GenBank/DDBJ whole genome shotgun (WGS) entry which is preliminary data.</text>
</comment>
<sequence>AFPNTFPMSSQSSCGTNGALCHWMLGVPIASTSSPCNALNPSDPPAPVRTMKEQDMIDLLSLTLSTSTSPTPH</sequence>
<evidence type="ECO:0000313" key="2">
    <source>
        <dbReference type="Proteomes" id="UP000807159"/>
    </source>
</evidence>